<name>A0A0B7NMI8_9FUNG</name>
<organism evidence="1 2">
    <name type="scientific">Parasitella parasitica</name>
    <dbReference type="NCBI Taxonomy" id="35722"/>
    <lineage>
        <taxon>Eukaryota</taxon>
        <taxon>Fungi</taxon>
        <taxon>Fungi incertae sedis</taxon>
        <taxon>Mucoromycota</taxon>
        <taxon>Mucoromycotina</taxon>
        <taxon>Mucoromycetes</taxon>
        <taxon>Mucorales</taxon>
        <taxon>Mucorineae</taxon>
        <taxon>Mucoraceae</taxon>
        <taxon>Parasitella</taxon>
    </lineage>
</organism>
<dbReference type="AlphaFoldDB" id="A0A0B7NMI8"/>
<proteinExistence type="predicted"/>
<sequence>MSGRRRLTQNINALIDSNAASSSVLLPQLPFQDINTLNSDYAYAQAVEAAAKKTAEKAIEQFRPKNTTKAYMNRREEFMEWCHTHYLPNPLNEIPDDRKLC</sequence>
<dbReference type="STRING" id="35722.A0A0B7NMI8"/>
<keyword evidence="2" id="KW-1185">Reference proteome</keyword>
<feature type="non-terminal residue" evidence="1">
    <location>
        <position position="101"/>
    </location>
</feature>
<accession>A0A0B7NMI8</accession>
<dbReference type="Proteomes" id="UP000054107">
    <property type="component" value="Unassembled WGS sequence"/>
</dbReference>
<evidence type="ECO:0000313" key="2">
    <source>
        <dbReference type="Proteomes" id="UP000054107"/>
    </source>
</evidence>
<dbReference type="EMBL" id="LN733210">
    <property type="protein sequence ID" value="CEP16543.1"/>
    <property type="molecule type" value="Genomic_DNA"/>
</dbReference>
<evidence type="ECO:0000313" key="1">
    <source>
        <dbReference type="EMBL" id="CEP16543.1"/>
    </source>
</evidence>
<reference evidence="1 2" key="1">
    <citation type="submission" date="2014-09" db="EMBL/GenBank/DDBJ databases">
        <authorList>
            <person name="Ellenberger Sabrina"/>
        </authorList>
    </citation>
    <scope>NUCLEOTIDE SEQUENCE [LARGE SCALE GENOMIC DNA]</scope>
    <source>
        <strain evidence="1 2">CBS 412.66</strain>
    </source>
</reference>
<protein>
    <submittedName>
        <fullName evidence="1">Uncharacterized protein</fullName>
    </submittedName>
</protein>
<gene>
    <name evidence="1" type="primary">PARPA_10815.1 scaffold 41956</name>
</gene>